<proteinExistence type="predicted"/>
<accession>A0A4U8UKT9</accession>
<evidence type="ECO:0000256" key="1">
    <source>
        <dbReference type="SAM" id="MobiDB-lite"/>
    </source>
</evidence>
<protein>
    <submittedName>
        <fullName evidence="2">Uncharacterized protein</fullName>
    </submittedName>
</protein>
<organism evidence="2 3">
    <name type="scientific">Steinernema carpocapsae</name>
    <name type="common">Entomopathogenic nematode</name>
    <dbReference type="NCBI Taxonomy" id="34508"/>
    <lineage>
        <taxon>Eukaryota</taxon>
        <taxon>Metazoa</taxon>
        <taxon>Ecdysozoa</taxon>
        <taxon>Nematoda</taxon>
        <taxon>Chromadorea</taxon>
        <taxon>Rhabditida</taxon>
        <taxon>Tylenchina</taxon>
        <taxon>Panagrolaimomorpha</taxon>
        <taxon>Strongyloidoidea</taxon>
        <taxon>Steinernematidae</taxon>
        <taxon>Steinernema</taxon>
    </lineage>
</organism>
<feature type="compositionally biased region" description="Polar residues" evidence="1">
    <location>
        <begin position="1"/>
        <end position="10"/>
    </location>
</feature>
<sequence length="77" mass="8524">MKTEGLNLTQEMPEAGTGSSSDASWTRRYKQTLRTAATPMTPFVAVSNVAGSSVHKRKTTGRTSAKKQEWKKWCFAD</sequence>
<comment type="caution">
    <text evidence="2">The sequence shown here is derived from an EMBL/GenBank/DDBJ whole genome shotgun (WGS) entry which is preliminary data.</text>
</comment>
<dbReference type="AlphaFoldDB" id="A0A4U8UKT9"/>
<dbReference type="Proteomes" id="UP000298663">
    <property type="component" value="Unassembled WGS sequence"/>
</dbReference>
<evidence type="ECO:0000313" key="2">
    <source>
        <dbReference type="EMBL" id="TMS33472.1"/>
    </source>
</evidence>
<gene>
    <name evidence="2" type="ORF">L596_001208</name>
</gene>
<evidence type="ECO:0000313" key="3">
    <source>
        <dbReference type="Proteomes" id="UP000298663"/>
    </source>
</evidence>
<name>A0A4U8UKT9_STECR</name>
<feature type="region of interest" description="Disordered" evidence="1">
    <location>
        <begin position="1"/>
        <end position="26"/>
    </location>
</feature>
<dbReference type="EMBL" id="AZBU02000001">
    <property type="protein sequence ID" value="TMS33472.1"/>
    <property type="molecule type" value="Genomic_DNA"/>
</dbReference>
<keyword evidence="3" id="KW-1185">Reference proteome</keyword>
<reference evidence="2 3" key="2">
    <citation type="journal article" date="2019" name="G3 (Bethesda)">
        <title>Hybrid Assembly of the Genome of the Entomopathogenic Nematode Steinernema carpocapsae Identifies the X-Chromosome.</title>
        <authorList>
            <person name="Serra L."/>
            <person name="Macchietto M."/>
            <person name="Macias-Munoz A."/>
            <person name="McGill C.J."/>
            <person name="Rodriguez I.M."/>
            <person name="Rodriguez B."/>
            <person name="Murad R."/>
            <person name="Mortazavi A."/>
        </authorList>
    </citation>
    <scope>NUCLEOTIDE SEQUENCE [LARGE SCALE GENOMIC DNA]</scope>
    <source>
        <strain evidence="2 3">ALL</strain>
    </source>
</reference>
<reference evidence="2 3" key="1">
    <citation type="journal article" date="2015" name="Genome Biol.">
        <title>Comparative genomics of Steinernema reveals deeply conserved gene regulatory networks.</title>
        <authorList>
            <person name="Dillman A.R."/>
            <person name="Macchietto M."/>
            <person name="Porter C.F."/>
            <person name="Rogers A."/>
            <person name="Williams B."/>
            <person name="Antoshechkin I."/>
            <person name="Lee M.M."/>
            <person name="Goodwin Z."/>
            <person name="Lu X."/>
            <person name="Lewis E.E."/>
            <person name="Goodrich-Blair H."/>
            <person name="Stock S.P."/>
            <person name="Adams B.J."/>
            <person name="Sternberg P.W."/>
            <person name="Mortazavi A."/>
        </authorList>
    </citation>
    <scope>NUCLEOTIDE SEQUENCE [LARGE SCALE GENOMIC DNA]</scope>
    <source>
        <strain evidence="2 3">ALL</strain>
    </source>
</reference>